<keyword evidence="1" id="KW-0472">Membrane</keyword>
<protein>
    <submittedName>
        <fullName evidence="2">Uncharacterized protein</fullName>
    </submittedName>
</protein>
<sequence>MFHLIENDHVLFICEITIIHIYKYIHVCVITFSIMFFLVMPILVILYILLKAPATLPNT</sequence>
<gene>
    <name evidence="2" type="ORF">HanXRQr2_Chr04g0191361</name>
</gene>
<proteinExistence type="predicted"/>
<dbReference type="Proteomes" id="UP000215914">
    <property type="component" value="Unassembled WGS sequence"/>
</dbReference>
<evidence type="ECO:0000313" key="3">
    <source>
        <dbReference type="Proteomes" id="UP000215914"/>
    </source>
</evidence>
<reference evidence="2" key="1">
    <citation type="journal article" date="2017" name="Nature">
        <title>The sunflower genome provides insights into oil metabolism, flowering and Asterid evolution.</title>
        <authorList>
            <person name="Badouin H."/>
            <person name="Gouzy J."/>
            <person name="Grassa C.J."/>
            <person name="Murat F."/>
            <person name="Staton S.E."/>
            <person name="Cottret L."/>
            <person name="Lelandais-Briere C."/>
            <person name="Owens G.L."/>
            <person name="Carrere S."/>
            <person name="Mayjonade B."/>
            <person name="Legrand L."/>
            <person name="Gill N."/>
            <person name="Kane N.C."/>
            <person name="Bowers J.E."/>
            <person name="Hubner S."/>
            <person name="Bellec A."/>
            <person name="Berard A."/>
            <person name="Berges H."/>
            <person name="Blanchet N."/>
            <person name="Boniface M.C."/>
            <person name="Brunel D."/>
            <person name="Catrice O."/>
            <person name="Chaidir N."/>
            <person name="Claudel C."/>
            <person name="Donnadieu C."/>
            <person name="Faraut T."/>
            <person name="Fievet G."/>
            <person name="Helmstetter N."/>
            <person name="King M."/>
            <person name="Knapp S.J."/>
            <person name="Lai Z."/>
            <person name="Le Paslier M.C."/>
            <person name="Lippi Y."/>
            <person name="Lorenzon L."/>
            <person name="Mandel J.R."/>
            <person name="Marage G."/>
            <person name="Marchand G."/>
            <person name="Marquand E."/>
            <person name="Bret-Mestries E."/>
            <person name="Morien E."/>
            <person name="Nambeesan S."/>
            <person name="Nguyen T."/>
            <person name="Pegot-Espagnet P."/>
            <person name="Pouilly N."/>
            <person name="Raftis F."/>
            <person name="Sallet E."/>
            <person name="Schiex T."/>
            <person name="Thomas J."/>
            <person name="Vandecasteele C."/>
            <person name="Vares D."/>
            <person name="Vear F."/>
            <person name="Vautrin S."/>
            <person name="Crespi M."/>
            <person name="Mangin B."/>
            <person name="Burke J.M."/>
            <person name="Salse J."/>
            <person name="Munos S."/>
            <person name="Vincourt P."/>
            <person name="Rieseberg L.H."/>
            <person name="Langlade N.B."/>
        </authorList>
    </citation>
    <scope>NUCLEOTIDE SEQUENCE</scope>
    <source>
        <tissue evidence="2">Leaves</tissue>
    </source>
</reference>
<evidence type="ECO:0000256" key="1">
    <source>
        <dbReference type="SAM" id="Phobius"/>
    </source>
</evidence>
<feature type="transmembrane region" description="Helical" evidence="1">
    <location>
        <begin position="24"/>
        <end position="50"/>
    </location>
</feature>
<accession>A0A9K3NUD2</accession>
<reference evidence="2" key="2">
    <citation type="submission" date="2020-06" db="EMBL/GenBank/DDBJ databases">
        <title>Helianthus annuus Genome sequencing and assembly Release 2.</title>
        <authorList>
            <person name="Gouzy J."/>
            <person name="Langlade N."/>
            <person name="Munos S."/>
        </authorList>
    </citation>
    <scope>NUCLEOTIDE SEQUENCE</scope>
    <source>
        <tissue evidence="2">Leaves</tissue>
    </source>
</reference>
<dbReference type="EMBL" id="MNCJ02000319">
    <property type="protein sequence ID" value="KAF5812330.1"/>
    <property type="molecule type" value="Genomic_DNA"/>
</dbReference>
<organism evidence="2 3">
    <name type="scientific">Helianthus annuus</name>
    <name type="common">Common sunflower</name>
    <dbReference type="NCBI Taxonomy" id="4232"/>
    <lineage>
        <taxon>Eukaryota</taxon>
        <taxon>Viridiplantae</taxon>
        <taxon>Streptophyta</taxon>
        <taxon>Embryophyta</taxon>
        <taxon>Tracheophyta</taxon>
        <taxon>Spermatophyta</taxon>
        <taxon>Magnoliopsida</taxon>
        <taxon>eudicotyledons</taxon>
        <taxon>Gunneridae</taxon>
        <taxon>Pentapetalae</taxon>
        <taxon>asterids</taxon>
        <taxon>campanulids</taxon>
        <taxon>Asterales</taxon>
        <taxon>Asteraceae</taxon>
        <taxon>Asteroideae</taxon>
        <taxon>Heliantheae alliance</taxon>
        <taxon>Heliantheae</taxon>
        <taxon>Helianthus</taxon>
    </lineage>
</organism>
<name>A0A9K3NUD2_HELAN</name>
<dbReference type="Gramene" id="mRNA:HanXRQr2_Chr04g0191361">
    <property type="protein sequence ID" value="CDS:HanXRQr2_Chr04g0191361.1"/>
    <property type="gene ID" value="HanXRQr2_Chr04g0191361"/>
</dbReference>
<keyword evidence="1" id="KW-1133">Transmembrane helix</keyword>
<dbReference type="AlphaFoldDB" id="A0A9K3NUD2"/>
<comment type="caution">
    <text evidence="2">The sequence shown here is derived from an EMBL/GenBank/DDBJ whole genome shotgun (WGS) entry which is preliminary data.</text>
</comment>
<keyword evidence="1" id="KW-0812">Transmembrane</keyword>
<keyword evidence="3" id="KW-1185">Reference proteome</keyword>
<evidence type="ECO:0000313" key="2">
    <source>
        <dbReference type="EMBL" id="KAF5812330.1"/>
    </source>
</evidence>